<comment type="caution">
    <text evidence="5">The sequence shown here is derived from an EMBL/GenBank/DDBJ whole genome shotgun (WGS) entry which is preliminary data.</text>
</comment>
<organism evidence="5 6">
    <name type="scientific">Candidatus Berkelbacteria bacterium CG10_big_fil_rev_8_21_14_0_10_41_12</name>
    <dbReference type="NCBI Taxonomy" id="1974513"/>
    <lineage>
        <taxon>Bacteria</taxon>
        <taxon>Candidatus Berkelbacteria</taxon>
    </lineage>
</organism>
<reference evidence="6" key="1">
    <citation type="submission" date="2017-09" db="EMBL/GenBank/DDBJ databases">
        <title>Depth-based differentiation of microbial function through sediment-hosted aquifers and enrichment of novel symbionts in the deep terrestrial subsurface.</title>
        <authorList>
            <person name="Probst A.J."/>
            <person name="Ladd B."/>
            <person name="Jarett J.K."/>
            <person name="Geller-Mcgrath D.E."/>
            <person name="Sieber C.M.K."/>
            <person name="Emerson J.B."/>
            <person name="Anantharaman K."/>
            <person name="Thomas B.C."/>
            <person name="Malmstrom R."/>
            <person name="Stieglmeier M."/>
            <person name="Klingl A."/>
            <person name="Woyke T."/>
            <person name="Ryan C.M."/>
            <person name="Banfield J.F."/>
        </authorList>
    </citation>
    <scope>NUCLEOTIDE SEQUENCE [LARGE SCALE GENOMIC DNA]</scope>
</reference>
<dbReference type="CDD" id="cd03424">
    <property type="entry name" value="NUDIX_ADPRase_Nudt5_UGPPase_Nudt14"/>
    <property type="match status" value="1"/>
</dbReference>
<dbReference type="EMBL" id="PEZV01000036">
    <property type="protein sequence ID" value="PIT97108.1"/>
    <property type="molecule type" value="Genomic_DNA"/>
</dbReference>
<name>A0A2M6WWC3_9BACT</name>
<evidence type="ECO:0000256" key="1">
    <source>
        <dbReference type="ARBA" id="ARBA00001946"/>
    </source>
</evidence>
<dbReference type="InterPro" id="IPR020084">
    <property type="entry name" value="NUDIX_hydrolase_CS"/>
</dbReference>
<evidence type="ECO:0000313" key="6">
    <source>
        <dbReference type="Proteomes" id="UP000228596"/>
    </source>
</evidence>
<dbReference type="PANTHER" id="PTHR11839">
    <property type="entry name" value="UDP/ADP-SUGAR PYROPHOSPHATASE"/>
    <property type="match status" value="1"/>
</dbReference>
<dbReference type="InterPro" id="IPR020476">
    <property type="entry name" value="Nudix_hydrolase"/>
</dbReference>
<dbReference type="Proteomes" id="UP000228596">
    <property type="component" value="Unassembled WGS sequence"/>
</dbReference>
<feature type="domain" description="Nudix hydrolase" evidence="4">
    <location>
        <begin position="42"/>
        <end position="173"/>
    </location>
</feature>
<gene>
    <name evidence="5" type="ORF">COT77_03265</name>
</gene>
<evidence type="ECO:0000256" key="2">
    <source>
        <dbReference type="ARBA" id="ARBA00022801"/>
    </source>
</evidence>
<dbReference type="Gene3D" id="3.90.79.10">
    <property type="entry name" value="Nucleoside Triphosphate Pyrophosphohydrolase"/>
    <property type="match status" value="1"/>
</dbReference>
<dbReference type="InterPro" id="IPR015797">
    <property type="entry name" value="NUDIX_hydrolase-like_dom_sf"/>
</dbReference>
<evidence type="ECO:0000313" key="5">
    <source>
        <dbReference type="EMBL" id="PIT97108.1"/>
    </source>
</evidence>
<dbReference type="PROSITE" id="PS51462">
    <property type="entry name" value="NUDIX"/>
    <property type="match status" value="1"/>
</dbReference>
<dbReference type="SUPFAM" id="SSF55811">
    <property type="entry name" value="Nudix"/>
    <property type="match status" value="1"/>
</dbReference>
<dbReference type="PRINTS" id="PR00502">
    <property type="entry name" value="NUDIXFAMILY"/>
</dbReference>
<evidence type="ECO:0000256" key="3">
    <source>
        <dbReference type="RuleBase" id="RU003476"/>
    </source>
</evidence>
<dbReference type="AlphaFoldDB" id="A0A2M6WWC3"/>
<evidence type="ECO:0000259" key="4">
    <source>
        <dbReference type="PROSITE" id="PS51462"/>
    </source>
</evidence>
<keyword evidence="2 3" id="KW-0378">Hydrolase</keyword>
<proteinExistence type="inferred from homology"/>
<dbReference type="PROSITE" id="PS00893">
    <property type="entry name" value="NUDIX_BOX"/>
    <property type="match status" value="1"/>
</dbReference>
<dbReference type="GO" id="GO:0006753">
    <property type="term" value="P:nucleoside phosphate metabolic process"/>
    <property type="evidence" value="ECO:0007669"/>
    <property type="project" value="TreeGrafter"/>
</dbReference>
<dbReference type="Pfam" id="PF00293">
    <property type="entry name" value="NUDIX"/>
    <property type="match status" value="1"/>
</dbReference>
<dbReference type="PANTHER" id="PTHR11839:SF18">
    <property type="entry name" value="NUDIX HYDROLASE DOMAIN-CONTAINING PROTEIN"/>
    <property type="match status" value="1"/>
</dbReference>
<sequence length="189" mass="22011">MDNQKKWKKLSTESIFDHKYFKVNKDIVKLPDGREIDWFYWNSIDSAMVVAMTPYNKLVMIEQYRYLPDQTALEFPSGKVDEGETMEEAAERELEEETGYKCKNLQLLGSFYETMAQLNRKIHIYYGENAKLDDNRKRNPDENEEMEVKLIDSGDAVKLAQENKIISMGTTLAILLADKRTKEGTNYGK</sequence>
<dbReference type="GO" id="GO:0019693">
    <property type="term" value="P:ribose phosphate metabolic process"/>
    <property type="evidence" value="ECO:0007669"/>
    <property type="project" value="TreeGrafter"/>
</dbReference>
<dbReference type="GO" id="GO:0016462">
    <property type="term" value="F:pyrophosphatase activity"/>
    <property type="evidence" value="ECO:0007669"/>
    <property type="project" value="UniProtKB-ARBA"/>
</dbReference>
<protein>
    <recommendedName>
        <fullName evidence="4">Nudix hydrolase domain-containing protein</fullName>
    </recommendedName>
</protein>
<comment type="cofactor">
    <cofactor evidence="1">
        <name>Mg(2+)</name>
        <dbReference type="ChEBI" id="CHEBI:18420"/>
    </cofactor>
</comment>
<accession>A0A2M6WWC3</accession>
<comment type="similarity">
    <text evidence="3">Belongs to the Nudix hydrolase family.</text>
</comment>
<dbReference type="InterPro" id="IPR000086">
    <property type="entry name" value="NUDIX_hydrolase_dom"/>
</dbReference>